<feature type="transmembrane region" description="Helical" evidence="1">
    <location>
        <begin position="95"/>
        <end position="113"/>
    </location>
</feature>
<evidence type="ECO:0008006" key="4">
    <source>
        <dbReference type="Google" id="ProtNLM"/>
    </source>
</evidence>
<comment type="caution">
    <text evidence="2">The sequence shown here is derived from an EMBL/GenBank/DDBJ whole genome shotgun (WGS) entry which is preliminary data.</text>
</comment>
<reference evidence="2 3" key="1">
    <citation type="journal article" date="2013" name="Int. J. Syst. Evol. Microbiol.">
        <title>Aquimarina gracilis sp. nov., isolated from the gut microflora of a mussel, Mytilus coruscus, and emended description of Aquimarina spongiae.</title>
        <authorList>
            <person name="Park S.C."/>
            <person name="Choe H.N."/>
            <person name="Baik K.S."/>
            <person name="Seong C.N."/>
        </authorList>
    </citation>
    <scope>NUCLEOTIDE SEQUENCE [LARGE SCALE GENOMIC DNA]</scope>
    <source>
        <strain evidence="2 3">PSC32</strain>
    </source>
</reference>
<evidence type="ECO:0000256" key="1">
    <source>
        <dbReference type="SAM" id="Phobius"/>
    </source>
</evidence>
<protein>
    <recommendedName>
        <fullName evidence="4">YhhN-like protein</fullName>
    </recommendedName>
</protein>
<sequence>MKKLMSSPMIIGVVLVFYVLYSIVQLTLPRVDNSIEYVVFIVISMLAFSAFSFIIYVSDRYEKTLYLFIAASCTIFVDALLAINELYYYNRVFTVLVNIAEVFGLYFFASFFIETEPKNSTLKEDSFF</sequence>
<keyword evidence="3" id="KW-1185">Reference proteome</keyword>
<accession>A0ABU5ZU49</accession>
<feature type="transmembrane region" description="Helical" evidence="1">
    <location>
        <begin position="64"/>
        <end position="83"/>
    </location>
</feature>
<gene>
    <name evidence="2" type="ORF">U6A24_08770</name>
</gene>
<feature type="transmembrane region" description="Helical" evidence="1">
    <location>
        <begin position="34"/>
        <end position="57"/>
    </location>
</feature>
<dbReference type="Proteomes" id="UP001327027">
    <property type="component" value="Unassembled WGS sequence"/>
</dbReference>
<dbReference type="RefSeq" id="WP_324179581.1">
    <property type="nucleotide sequence ID" value="NZ_BAABAW010000021.1"/>
</dbReference>
<keyword evidence="1" id="KW-0472">Membrane</keyword>
<keyword evidence="1" id="KW-1133">Transmembrane helix</keyword>
<proteinExistence type="predicted"/>
<feature type="transmembrane region" description="Helical" evidence="1">
    <location>
        <begin position="9"/>
        <end position="28"/>
    </location>
</feature>
<name>A0ABU5ZU49_9FLAO</name>
<keyword evidence="1" id="KW-0812">Transmembrane</keyword>
<organism evidence="2 3">
    <name type="scientific">Aquimarina gracilis</name>
    <dbReference type="NCBI Taxonomy" id="874422"/>
    <lineage>
        <taxon>Bacteria</taxon>
        <taxon>Pseudomonadati</taxon>
        <taxon>Bacteroidota</taxon>
        <taxon>Flavobacteriia</taxon>
        <taxon>Flavobacteriales</taxon>
        <taxon>Flavobacteriaceae</taxon>
        <taxon>Aquimarina</taxon>
    </lineage>
</organism>
<dbReference type="EMBL" id="JAYKLX010000004">
    <property type="protein sequence ID" value="MEB3345549.1"/>
    <property type="molecule type" value="Genomic_DNA"/>
</dbReference>
<evidence type="ECO:0000313" key="3">
    <source>
        <dbReference type="Proteomes" id="UP001327027"/>
    </source>
</evidence>
<evidence type="ECO:0000313" key="2">
    <source>
        <dbReference type="EMBL" id="MEB3345549.1"/>
    </source>
</evidence>